<proteinExistence type="predicted"/>
<dbReference type="AlphaFoldDB" id="A0A2J8S5K4"/>
<accession>A0A2J8S5K4</accession>
<dbReference type="EMBL" id="NDHI03003606">
    <property type="protein sequence ID" value="PNJ16028.1"/>
    <property type="molecule type" value="Genomic_DNA"/>
</dbReference>
<protein>
    <submittedName>
        <fullName evidence="1">HAUS2 isoform 6</fullName>
    </submittedName>
</protein>
<sequence>MAAANPWDPASAPNGAGLVLGHFIASGMVNQEMLNMSKKTVSCFVNFTR</sequence>
<evidence type="ECO:0000313" key="1">
    <source>
        <dbReference type="EMBL" id="PNJ16028.1"/>
    </source>
</evidence>
<organism evidence="1">
    <name type="scientific">Pongo abelii</name>
    <name type="common">Sumatran orangutan</name>
    <name type="synonym">Pongo pygmaeus abelii</name>
    <dbReference type="NCBI Taxonomy" id="9601"/>
    <lineage>
        <taxon>Eukaryota</taxon>
        <taxon>Metazoa</taxon>
        <taxon>Chordata</taxon>
        <taxon>Craniata</taxon>
        <taxon>Vertebrata</taxon>
        <taxon>Euteleostomi</taxon>
        <taxon>Mammalia</taxon>
        <taxon>Eutheria</taxon>
        <taxon>Euarchontoglires</taxon>
        <taxon>Primates</taxon>
        <taxon>Haplorrhini</taxon>
        <taxon>Catarrhini</taxon>
        <taxon>Hominidae</taxon>
        <taxon>Pongo</taxon>
    </lineage>
</organism>
<name>A0A2J8S5K4_PONAB</name>
<gene>
    <name evidence="1" type="ORF">CR201_G0046009</name>
</gene>
<comment type="caution">
    <text evidence="1">The sequence shown here is derived from an EMBL/GenBank/DDBJ whole genome shotgun (WGS) entry which is preliminary data.</text>
</comment>
<reference evidence="1" key="1">
    <citation type="submission" date="2017-12" db="EMBL/GenBank/DDBJ databases">
        <title>High-resolution comparative analysis of great ape genomes.</title>
        <authorList>
            <person name="Pollen A."/>
            <person name="Hastie A."/>
            <person name="Hormozdiari F."/>
            <person name="Dougherty M."/>
            <person name="Liu R."/>
            <person name="Chaisson M."/>
            <person name="Hoppe E."/>
            <person name="Hill C."/>
            <person name="Pang A."/>
            <person name="Hillier L."/>
            <person name="Baker C."/>
            <person name="Armstrong J."/>
            <person name="Shendure J."/>
            <person name="Paten B."/>
            <person name="Wilson R."/>
            <person name="Chao H."/>
            <person name="Schneider V."/>
            <person name="Ventura M."/>
            <person name="Kronenberg Z."/>
            <person name="Murali S."/>
            <person name="Gordon D."/>
            <person name="Cantsilieris S."/>
            <person name="Munson K."/>
            <person name="Nelson B."/>
            <person name="Raja A."/>
            <person name="Underwood J."/>
            <person name="Diekhans M."/>
            <person name="Fiddes I."/>
            <person name="Haussler D."/>
            <person name="Eichler E."/>
        </authorList>
    </citation>
    <scope>NUCLEOTIDE SEQUENCE [LARGE SCALE GENOMIC DNA]</scope>
    <source>
        <strain evidence="1">Susie</strain>
    </source>
</reference>